<comment type="similarity">
    <text evidence="1">Belongs to the leucine-binding protein family.</text>
</comment>
<evidence type="ECO:0000256" key="2">
    <source>
        <dbReference type="ARBA" id="ARBA00022729"/>
    </source>
</evidence>
<evidence type="ECO:0000313" key="5">
    <source>
        <dbReference type="EMBL" id="GAC70333.1"/>
    </source>
</evidence>
<dbReference type="PANTHER" id="PTHR30483:SF6">
    <property type="entry name" value="PERIPLASMIC BINDING PROTEIN OF ABC TRANSPORTER FOR NATURAL AMINO ACIDS"/>
    <property type="match status" value="1"/>
</dbReference>
<dbReference type="CDD" id="cd06341">
    <property type="entry name" value="PBP1_ABC_ligand_binding-like"/>
    <property type="match status" value="1"/>
</dbReference>
<dbReference type="Pfam" id="PF13458">
    <property type="entry name" value="Peripla_BP_6"/>
    <property type="match status" value="1"/>
</dbReference>
<dbReference type="OrthoDB" id="5169139at2"/>
<dbReference type="Proteomes" id="UP000011666">
    <property type="component" value="Unassembled WGS sequence"/>
</dbReference>
<name>M0QP40_9ACTN</name>
<proteinExistence type="inferred from homology"/>
<dbReference type="InterPro" id="IPR028081">
    <property type="entry name" value="Leu-bd"/>
</dbReference>
<evidence type="ECO:0000259" key="4">
    <source>
        <dbReference type="Pfam" id="PF13458"/>
    </source>
</evidence>
<dbReference type="SUPFAM" id="SSF53822">
    <property type="entry name" value="Periplasmic binding protein-like I"/>
    <property type="match status" value="1"/>
</dbReference>
<dbReference type="eggNOG" id="COG0683">
    <property type="taxonomic scope" value="Bacteria"/>
</dbReference>
<accession>M0QP40</accession>
<dbReference type="AlphaFoldDB" id="M0QP40"/>
<organism evidence="5 6">
    <name type="scientific">Gordonia soli NBRC 108243</name>
    <dbReference type="NCBI Taxonomy" id="1223545"/>
    <lineage>
        <taxon>Bacteria</taxon>
        <taxon>Bacillati</taxon>
        <taxon>Actinomycetota</taxon>
        <taxon>Actinomycetes</taxon>
        <taxon>Mycobacteriales</taxon>
        <taxon>Gordoniaceae</taxon>
        <taxon>Gordonia</taxon>
    </lineage>
</organism>
<feature type="chain" id="PRO_5004005070" description="Leucine-binding protein domain-containing protein" evidence="3">
    <location>
        <begin position="28"/>
        <end position="415"/>
    </location>
</feature>
<dbReference type="Gene3D" id="3.40.50.2300">
    <property type="match status" value="2"/>
</dbReference>
<dbReference type="PROSITE" id="PS51257">
    <property type="entry name" value="PROKAR_LIPOPROTEIN"/>
    <property type="match status" value="1"/>
</dbReference>
<dbReference type="EMBL" id="BANX01000034">
    <property type="protein sequence ID" value="GAC70333.1"/>
    <property type="molecule type" value="Genomic_DNA"/>
</dbReference>
<evidence type="ECO:0000256" key="3">
    <source>
        <dbReference type="SAM" id="SignalP"/>
    </source>
</evidence>
<dbReference type="STRING" id="1223545.GS4_34_00190"/>
<dbReference type="RefSeq" id="WP_007624268.1">
    <property type="nucleotide sequence ID" value="NZ_BANX01000034.1"/>
</dbReference>
<reference evidence="5 6" key="1">
    <citation type="submission" date="2013-01" db="EMBL/GenBank/DDBJ databases">
        <title>Whole genome shotgun sequence of Gordonia soli NBRC 108243.</title>
        <authorList>
            <person name="Isaki-Nakamura S."/>
            <person name="Hosoyama A."/>
            <person name="Tsuchikane K."/>
            <person name="Ando Y."/>
            <person name="Baba S."/>
            <person name="Ohji S."/>
            <person name="Hamada M."/>
            <person name="Tamura T."/>
            <person name="Yamazoe A."/>
            <person name="Yamazaki S."/>
            <person name="Fujita N."/>
        </authorList>
    </citation>
    <scope>NUCLEOTIDE SEQUENCE [LARGE SCALE GENOMIC DNA]</scope>
    <source>
        <strain evidence="5 6">NBRC 108243</strain>
    </source>
</reference>
<keyword evidence="6" id="KW-1185">Reference proteome</keyword>
<evidence type="ECO:0000256" key="1">
    <source>
        <dbReference type="ARBA" id="ARBA00010062"/>
    </source>
</evidence>
<feature type="domain" description="Leucine-binding protein" evidence="4">
    <location>
        <begin position="59"/>
        <end position="387"/>
    </location>
</feature>
<keyword evidence="2 3" id="KW-0732">Signal</keyword>
<dbReference type="InterPro" id="IPR051010">
    <property type="entry name" value="BCAA_transport"/>
</dbReference>
<protein>
    <recommendedName>
        <fullName evidence="4">Leucine-binding protein domain-containing protein</fullName>
    </recommendedName>
</protein>
<comment type="caution">
    <text evidence="5">The sequence shown here is derived from an EMBL/GenBank/DDBJ whole genome shotgun (WGS) entry which is preliminary data.</text>
</comment>
<evidence type="ECO:0000313" key="6">
    <source>
        <dbReference type="Proteomes" id="UP000011666"/>
    </source>
</evidence>
<feature type="signal peptide" evidence="3">
    <location>
        <begin position="1"/>
        <end position="27"/>
    </location>
</feature>
<dbReference type="InterPro" id="IPR028082">
    <property type="entry name" value="Peripla_BP_I"/>
</dbReference>
<sequence length="415" mass="41308">MIPPRGTRTARMLAAAAVITSATLAIAACSGASSDDTAGSAAVSAPPASFPGDAAKGPTVKIGLINNEGGQAISQPDNRLAAEAAAKYANAHLGGIGGHPIELVTCKNAEDPTSARDCANRMVENKVSAVVVTTTGLGDLLVPIITGAGIPYVSASGQSSQELTGDDVFLWTGGFPSALSAMATHAKSQNMKNVTAFTIDVPAAVNGLKTMGAAAFAANGVGLDIVTIPPGTPDATPQVSAGLSKNPEAVLVVGEGTLCTAALKSLGTLGYSGEKMGIQACATPDVAKAVGSSIDGTKIVTAALTDGDDPESVLYQSVMGQYAPDADISGYAYVGYQGVLGLVRATRSLDGSDVSPTAVTTAIRSARDVTLPAGDGLTFTCNGAANPQLKAVCGKGSVFATLENGKLVDAEVVGR</sequence>
<dbReference type="PANTHER" id="PTHR30483">
    <property type="entry name" value="LEUCINE-SPECIFIC-BINDING PROTEIN"/>
    <property type="match status" value="1"/>
</dbReference>
<gene>
    <name evidence="5" type="ORF">GS4_34_00190</name>
</gene>